<protein>
    <submittedName>
        <fullName evidence="3">Uncharacterized protein</fullName>
    </submittedName>
</protein>
<feature type="transmembrane region" description="Helical" evidence="2">
    <location>
        <begin position="109"/>
        <end position="129"/>
    </location>
</feature>
<organism evidence="3 4">
    <name type="scientific">Canis lupus dingo</name>
    <name type="common">dingo</name>
    <dbReference type="NCBI Taxonomy" id="286419"/>
    <lineage>
        <taxon>Eukaryota</taxon>
        <taxon>Metazoa</taxon>
        <taxon>Chordata</taxon>
        <taxon>Craniata</taxon>
        <taxon>Vertebrata</taxon>
        <taxon>Euteleostomi</taxon>
        <taxon>Mammalia</taxon>
        <taxon>Eutheria</taxon>
        <taxon>Laurasiatheria</taxon>
        <taxon>Carnivora</taxon>
        <taxon>Caniformia</taxon>
        <taxon>Canidae</taxon>
        <taxon>Canis</taxon>
    </lineage>
</organism>
<evidence type="ECO:0000256" key="1">
    <source>
        <dbReference type="SAM" id="MobiDB-lite"/>
    </source>
</evidence>
<dbReference type="AlphaFoldDB" id="A0A8C0KS76"/>
<keyword evidence="2" id="KW-0472">Membrane</keyword>
<name>A0A8C0KS76_CANLU</name>
<sequence>MRGTQRERERGRDTAEREAGSMQGAGYGKAFCLACYSVHGTQFPDVYRKELFDKTSKYLFLHSLAKIPLGWLLLASVPAFTYSLPDFTTRLNGDPRAQTLAPVGRSLLILGWLDLALGASLYLISRYFFDSWNRERIKREGQQNQTTVC</sequence>
<dbReference type="GeneTree" id="ENSGT00950000186248"/>
<evidence type="ECO:0000313" key="3">
    <source>
        <dbReference type="Ensembl" id="ENSCAFP00020021213.1"/>
    </source>
</evidence>
<feature type="compositionally biased region" description="Basic and acidic residues" evidence="1">
    <location>
        <begin position="1"/>
        <end position="19"/>
    </location>
</feature>
<dbReference type="Proteomes" id="UP000694391">
    <property type="component" value="Unplaced"/>
</dbReference>
<keyword evidence="2" id="KW-1133">Transmembrane helix</keyword>
<feature type="region of interest" description="Disordered" evidence="1">
    <location>
        <begin position="1"/>
        <end position="21"/>
    </location>
</feature>
<evidence type="ECO:0000313" key="4">
    <source>
        <dbReference type="Proteomes" id="UP000694391"/>
    </source>
</evidence>
<reference evidence="3" key="1">
    <citation type="submission" date="2025-08" db="UniProtKB">
        <authorList>
            <consortium name="Ensembl"/>
        </authorList>
    </citation>
    <scope>IDENTIFICATION</scope>
</reference>
<accession>A0A8C0KS76</accession>
<feature type="transmembrane region" description="Helical" evidence="2">
    <location>
        <begin position="58"/>
        <end position="80"/>
    </location>
</feature>
<reference evidence="3" key="2">
    <citation type="submission" date="2025-09" db="UniProtKB">
        <authorList>
            <consortium name="Ensembl"/>
        </authorList>
    </citation>
    <scope>IDENTIFICATION</scope>
</reference>
<keyword evidence="4" id="KW-1185">Reference proteome</keyword>
<dbReference type="Ensembl" id="ENSCAFT00020024556.1">
    <property type="protein sequence ID" value="ENSCAFP00020021213.1"/>
    <property type="gene ID" value="ENSCAFG00020016762.1"/>
</dbReference>
<evidence type="ECO:0000256" key="2">
    <source>
        <dbReference type="SAM" id="Phobius"/>
    </source>
</evidence>
<keyword evidence="2" id="KW-0812">Transmembrane</keyword>
<proteinExistence type="predicted"/>